<proteinExistence type="predicted"/>
<protein>
    <submittedName>
        <fullName evidence="2">Uncharacterized protein</fullName>
    </submittedName>
</protein>
<dbReference type="AlphaFoldDB" id="A0A2M7H4A7"/>
<sequence length="160" mass="17674">VGSSRINIVALWFVLLIVVVAQMSGKLGPWYEETQLPIEYKIGNSLFFPDMYFPKNPVGEVVNLPQATAINENTSEITWELNTRCTNNSVELIQEGYTDDNGKRWGGTTADCTFIDSNWSCKVTAPVTEYSHGNWRAQAHGEDCASASGIVVSQPVTIQL</sequence>
<comment type="caution">
    <text evidence="2">The sequence shown here is derived from an EMBL/GenBank/DDBJ whole genome shotgun (WGS) entry which is preliminary data.</text>
</comment>
<keyword evidence="1" id="KW-1133">Transmembrane helix</keyword>
<feature type="transmembrane region" description="Helical" evidence="1">
    <location>
        <begin position="6"/>
        <end position="25"/>
    </location>
</feature>
<gene>
    <name evidence="2" type="ORF">COW24_02060</name>
</gene>
<feature type="non-terminal residue" evidence="2">
    <location>
        <position position="1"/>
    </location>
</feature>
<evidence type="ECO:0000313" key="2">
    <source>
        <dbReference type="EMBL" id="PIW37066.1"/>
    </source>
</evidence>
<reference evidence="2 3" key="1">
    <citation type="submission" date="2017-09" db="EMBL/GenBank/DDBJ databases">
        <title>Depth-based differentiation of microbial function through sediment-hosted aquifers and enrichment of novel symbionts in the deep terrestrial subsurface.</title>
        <authorList>
            <person name="Probst A.J."/>
            <person name="Ladd B."/>
            <person name="Jarett J.K."/>
            <person name="Geller-Mcgrath D.E."/>
            <person name="Sieber C.M."/>
            <person name="Emerson J.B."/>
            <person name="Anantharaman K."/>
            <person name="Thomas B.C."/>
            <person name="Malmstrom R."/>
            <person name="Stieglmeier M."/>
            <person name="Klingl A."/>
            <person name="Woyke T."/>
            <person name="Ryan C.M."/>
            <person name="Banfield J.F."/>
        </authorList>
    </citation>
    <scope>NUCLEOTIDE SEQUENCE [LARGE SCALE GENOMIC DNA]</scope>
    <source>
        <strain evidence="2">CG15_BIG_FIL_POST_REV_8_21_14_020_45_12</strain>
    </source>
</reference>
<evidence type="ECO:0000256" key="1">
    <source>
        <dbReference type="SAM" id="Phobius"/>
    </source>
</evidence>
<organism evidence="2 3">
    <name type="scientific">Candidatus Kerfeldbacteria bacterium CG15_BIG_FIL_POST_REV_8_21_14_020_45_12</name>
    <dbReference type="NCBI Taxonomy" id="2014247"/>
    <lineage>
        <taxon>Bacteria</taxon>
        <taxon>Candidatus Kerfeldiibacteriota</taxon>
    </lineage>
</organism>
<name>A0A2M7H4A7_9BACT</name>
<keyword evidence="1" id="KW-0812">Transmembrane</keyword>
<keyword evidence="1" id="KW-0472">Membrane</keyword>
<dbReference type="EMBL" id="PFGC01000027">
    <property type="protein sequence ID" value="PIW37066.1"/>
    <property type="molecule type" value="Genomic_DNA"/>
</dbReference>
<dbReference type="Proteomes" id="UP000230292">
    <property type="component" value="Unassembled WGS sequence"/>
</dbReference>
<accession>A0A2M7H4A7</accession>
<evidence type="ECO:0000313" key="3">
    <source>
        <dbReference type="Proteomes" id="UP000230292"/>
    </source>
</evidence>